<name>A0A7S1T0B5_9CHLO</name>
<evidence type="ECO:0000256" key="3">
    <source>
        <dbReference type="PIRNR" id="PIRNR028729"/>
    </source>
</evidence>
<evidence type="ECO:0000259" key="5">
    <source>
        <dbReference type="Pfam" id="PF03931"/>
    </source>
</evidence>
<feature type="domain" description="SKP1 component dimerisation" evidence="4">
    <location>
        <begin position="131"/>
        <end position="176"/>
    </location>
</feature>
<reference evidence="6" key="1">
    <citation type="submission" date="2021-01" db="EMBL/GenBank/DDBJ databases">
        <authorList>
            <person name="Corre E."/>
            <person name="Pelletier E."/>
            <person name="Niang G."/>
            <person name="Scheremetjew M."/>
            <person name="Finn R."/>
            <person name="Kale V."/>
            <person name="Holt S."/>
            <person name="Cochrane G."/>
            <person name="Meng A."/>
            <person name="Brown T."/>
            <person name="Cohen L."/>
        </authorList>
    </citation>
    <scope>NUCLEOTIDE SEQUENCE</scope>
    <source>
        <strain evidence="6">PLY429</strain>
    </source>
</reference>
<feature type="domain" description="SKP1 component POZ" evidence="5">
    <location>
        <begin position="17"/>
        <end position="74"/>
    </location>
</feature>
<evidence type="ECO:0000313" key="6">
    <source>
        <dbReference type="EMBL" id="CAD9213966.1"/>
    </source>
</evidence>
<proteinExistence type="inferred from homology"/>
<dbReference type="GO" id="GO:0009867">
    <property type="term" value="P:jasmonic acid mediated signaling pathway"/>
    <property type="evidence" value="ECO:0007669"/>
    <property type="project" value="UniProtKB-ARBA"/>
</dbReference>
<dbReference type="Gene3D" id="3.30.710.10">
    <property type="entry name" value="Potassium Channel Kv1.1, Chain A"/>
    <property type="match status" value="1"/>
</dbReference>
<accession>A0A7S1T0B5</accession>
<evidence type="ECO:0000256" key="2">
    <source>
        <dbReference type="ARBA" id="ARBA00022786"/>
    </source>
</evidence>
<dbReference type="Pfam" id="PF03931">
    <property type="entry name" value="Skp1_POZ"/>
    <property type="match status" value="1"/>
</dbReference>
<dbReference type="GO" id="GO:0016567">
    <property type="term" value="P:protein ubiquitination"/>
    <property type="evidence" value="ECO:0007669"/>
    <property type="project" value="UniProtKB-UniRule"/>
</dbReference>
<organism evidence="6">
    <name type="scientific">Tetraselmis chuii</name>
    <dbReference type="NCBI Taxonomy" id="63592"/>
    <lineage>
        <taxon>Eukaryota</taxon>
        <taxon>Viridiplantae</taxon>
        <taxon>Chlorophyta</taxon>
        <taxon>core chlorophytes</taxon>
        <taxon>Chlorodendrophyceae</taxon>
        <taxon>Chlorodendrales</taxon>
        <taxon>Chlorodendraceae</taxon>
        <taxon>Tetraselmis</taxon>
    </lineage>
</organism>
<comment type="subunit">
    <text evidence="3">Part of a SCF (SKP1-cullin-F-box) protein ligase complex.</text>
</comment>
<dbReference type="InterPro" id="IPR001232">
    <property type="entry name" value="SKP1-like"/>
</dbReference>
<protein>
    <recommendedName>
        <fullName evidence="3">SKP1-like protein</fullName>
    </recommendedName>
</protein>
<dbReference type="SUPFAM" id="SSF54695">
    <property type="entry name" value="POZ domain"/>
    <property type="match status" value="1"/>
</dbReference>
<dbReference type="GO" id="GO:0006511">
    <property type="term" value="P:ubiquitin-dependent protein catabolic process"/>
    <property type="evidence" value="ECO:0007669"/>
    <property type="project" value="InterPro"/>
</dbReference>
<dbReference type="InterPro" id="IPR016072">
    <property type="entry name" value="Skp1_comp_dimer"/>
</dbReference>
<dbReference type="SMART" id="SM00512">
    <property type="entry name" value="Skp1"/>
    <property type="match status" value="1"/>
</dbReference>
<dbReference type="InterPro" id="IPR011333">
    <property type="entry name" value="SKP1/BTB/POZ_sf"/>
</dbReference>
<evidence type="ECO:0000259" key="4">
    <source>
        <dbReference type="Pfam" id="PF01466"/>
    </source>
</evidence>
<dbReference type="PANTHER" id="PTHR11165">
    <property type="entry name" value="SKP1"/>
    <property type="match status" value="1"/>
</dbReference>
<dbReference type="AlphaFoldDB" id="A0A7S1T0B5"/>
<dbReference type="InterPro" id="IPR036296">
    <property type="entry name" value="SKP1-like_dim_sf"/>
</dbReference>
<dbReference type="UniPathway" id="UPA00143"/>
<dbReference type="InterPro" id="IPR016897">
    <property type="entry name" value="SKP1"/>
</dbReference>
<comment type="pathway">
    <text evidence="3">Protein modification; protein ubiquitination.</text>
</comment>
<comment type="function">
    <text evidence="3">Involved in ubiquitination and subsequent proteasomal degradation of target proteins. Together with CUL1, RBX1 and a F-box protein, it forms a SCF E3 ubiquitin ligase complex. The functional specificity of this complex depends on the type of F-box protein. In the SCF complex, it serves as an adapter that links the F-box protein to CUL1.</text>
</comment>
<sequence length="180" mass="20220">MATAQDSGGSVREGLLCLRSSDGETYEVDRLALSSASPFLEGLLADCSQAEAIPLESVTGKELGRVVEFCTRRHEYAQRRARWEDGAESGGLTAEAQVVRKEEEAWERGFMALDTDELYDLMLAANFLAIQPLMKFCFSAVREAVKGKTPEEIRRHFGIRNDLTPEEEEAIRRQNQTLFR</sequence>
<dbReference type="EMBL" id="HBGG01031052">
    <property type="protein sequence ID" value="CAD9213966.1"/>
    <property type="molecule type" value="Transcribed_RNA"/>
</dbReference>
<dbReference type="InterPro" id="IPR016073">
    <property type="entry name" value="Skp1_comp_POZ"/>
</dbReference>
<dbReference type="Pfam" id="PF01466">
    <property type="entry name" value="Skp1"/>
    <property type="match status" value="1"/>
</dbReference>
<keyword evidence="2 3" id="KW-0833">Ubl conjugation pathway</keyword>
<dbReference type="PIRSF" id="PIRSF028729">
    <property type="entry name" value="E3_ubiquit_lig_SCF_Skp"/>
    <property type="match status" value="1"/>
</dbReference>
<gene>
    <name evidence="6" type="ORF">TCHU04912_LOCUS16205</name>
</gene>
<dbReference type="SUPFAM" id="SSF81382">
    <property type="entry name" value="Skp1 dimerisation domain-like"/>
    <property type="match status" value="1"/>
</dbReference>
<evidence type="ECO:0000256" key="1">
    <source>
        <dbReference type="ARBA" id="ARBA00009993"/>
    </source>
</evidence>
<comment type="similarity">
    <text evidence="1 3">Belongs to the SKP1 family.</text>
</comment>